<organism evidence="11 12">
    <name type="scientific">Enhygromyxa salina</name>
    <dbReference type="NCBI Taxonomy" id="215803"/>
    <lineage>
        <taxon>Bacteria</taxon>
        <taxon>Pseudomonadati</taxon>
        <taxon>Myxococcota</taxon>
        <taxon>Polyangia</taxon>
        <taxon>Nannocystales</taxon>
        <taxon>Nannocystaceae</taxon>
        <taxon>Enhygromyxa</taxon>
    </lineage>
</organism>
<feature type="transmembrane region" description="Helical" evidence="9">
    <location>
        <begin position="188"/>
        <end position="207"/>
    </location>
</feature>
<dbReference type="GO" id="GO:0006508">
    <property type="term" value="P:proteolysis"/>
    <property type="evidence" value="ECO:0007669"/>
    <property type="project" value="UniProtKB-KW"/>
</dbReference>
<comment type="similarity">
    <text evidence="1 9 10">Belongs to the peptidase A8 family.</text>
</comment>
<sequence length="223" mass="24793">MSDSTTHTPHARRLSVAALVFVLSLALDQWSKQWAVTSLREQPAKPVIDGALVFDYAFNTGSAFGMFADHPAARTFFIVTTVLALAYMAALTWRLPGSLTSPRVAYGGTLGLTLMASGALGNLIDRLLRLDTVRVRFGDHLPFWLITEHPTELAQALLRPRNYVDVPRHGVVDFIVVYYWPTRRWPTFNIADVCLVIGVALFLIYLARQPRSRDTPGLELPSA</sequence>
<dbReference type="PRINTS" id="PR00781">
    <property type="entry name" value="LIPOSIGPTASE"/>
</dbReference>
<evidence type="ECO:0000256" key="5">
    <source>
        <dbReference type="ARBA" id="ARBA00022750"/>
    </source>
</evidence>
<comment type="pathway">
    <text evidence="9">Protein modification; lipoprotein biosynthesis (signal peptide cleavage).</text>
</comment>
<dbReference type="PANTHER" id="PTHR33695:SF1">
    <property type="entry name" value="LIPOPROTEIN SIGNAL PEPTIDASE"/>
    <property type="match status" value="1"/>
</dbReference>
<dbReference type="AlphaFoldDB" id="A0A0C2D4H0"/>
<dbReference type="EC" id="3.4.23.36" evidence="9"/>
<feature type="transmembrane region" description="Helical" evidence="9">
    <location>
        <begin position="104"/>
        <end position="124"/>
    </location>
</feature>
<keyword evidence="5 9" id="KW-0064">Aspartyl protease</keyword>
<evidence type="ECO:0000256" key="6">
    <source>
        <dbReference type="ARBA" id="ARBA00022801"/>
    </source>
</evidence>
<evidence type="ECO:0000256" key="10">
    <source>
        <dbReference type="RuleBase" id="RU004181"/>
    </source>
</evidence>
<dbReference type="UniPathway" id="UPA00665"/>
<dbReference type="RefSeq" id="WP_052549468.1">
    <property type="nucleotide sequence ID" value="NZ_JMCC02000035.1"/>
</dbReference>
<dbReference type="HAMAP" id="MF_00161">
    <property type="entry name" value="LspA"/>
    <property type="match status" value="1"/>
</dbReference>
<keyword evidence="8 9" id="KW-0472">Membrane</keyword>
<comment type="caution">
    <text evidence="9">Lacks conserved residue(s) required for the propagation of feature annotation.</text>
</comment>
<evidence type="ECO:0000313" key="11">
    <source>
        <dbReference type="EMBL" id="KIG16580.1"/>
    </source>
</evidence>
<evidence type="ECO:0000256" key="8">
    <source>
        <dbReference type="ARBA" id="ARBA00023136"/>
    </source>
</evidence>
<evidence type="ECO:0000313" key="12">
    <source>
        <dbReference type="Proteomes" id="UP000031599"/>
    </source>
</evidence>
<comment type="function">
    <text evidence="9">This protein specifically catalyzes the removal of signal peptides from prolipoproteins.</text>
</comment>
<dbReference type="InterPro" id="IPR001872">
    <property type="entry name" value="Peptidase_A8"/>
</dbReference>
<feature type="active site" evidence="9">
    <location>
        <position position="192"/>
    </location>
</feature>
<dbReference type="PROSITE" id="PS00855">
    <property type="entry name" value="SPASE_II"/>
    <property type="match status" value="1"/>
</dbReference>
<dbReference type="Proteomes" id="UP000031599">
    <property type="component" value="Unassembled WGS sequence"/>
</dbReference>
<keyword evidence="2 9" id="KW-1003">Cell membrane</keyword>
<keyword evidence="7 9" id="KW-1133">Transmembrane helix</keyword>
<dbReference type="Pfam" id="PF01252">
    <property type="entry name" value="Peptidase_A8"/>
    <property type="match status" value="1"/>
</dbReference>
<reference evidence="11 12" key="1">
    <citation type="submission" date="2014-12" db="EMBL/GenBank/DDBJ databases">
        <title>Genome assembly of Enhygromyxa salina DSM 15201.</title>
        <authorList>
            <person name="Sharma G."/>
            <person name="Subramanian S."/>
        </authorList>
    </citation>
    <scope>NUCLEOTIDE SEQUENCE [LARGE SCALE GENOMIC DNA]</scope>
    <source>
        <strain evidence="11 12">DSM 15201</strain>
    </source>
</reference>
<feature type="transmembrane region" description="Helical" evidence="9">
    <location>
        <begin position="72"/>
        <end position="92"/>
    </location>
</feature>
<keyword evidence="4 9" id="KW-0812">Transmembrane</keyword>
<evidence type="ECO:0000256" key="9">
    <source>
        <dbReference type="HAMAP-Rule" id="MF_00161"/>
    </source>
</evidence>
<evidence type="ECO:0000256" key="2">
    <source>
        <dbReference type="ARBA" id="ARBA00022475"/>
    </source>
</evidence>
<comment type="caution">
    <text evidence="11">The sequence shown here is derived from an EMBL/GenBank/DDBJ whole genome shotgun (WGS) entry which is preliminary data.</text>
</comment>
<dbReference type="GO" id="GO:0004190">
    <property type="term" value="F:aspartic-type endopeptidase activity"/>
    <property type="evidence" value="ECO:0007669"/>
    <property type="project" value="UniProtKB-UniRule"/>
</dbReference>
<evidence type="ECO:0000256" key="3">
    <source>
        <dbReference type="ARBA" id="ARBA00022670"/>
    </source>
</evidence>
<keyword evidence="6 9" id="KW-0378">Hydrolase</keyword>
<evidence type="ECO:0000256" key="4">
    <source>
        <dbReference type="ARBA" id="ARBA00022692"/>
    </source>
</evidence>
<name>A0A0C2D4H0_9BACT</name>
<comment type="catalytic activity">
    <reaction evidence="9">
        <text>Release of signal peptides from bacterial membrane prolipoproteins. Hydrolyzes -Xaa-Yaa-Zaa-|-(S,diacylglyceryl)Cys-, in which Xaa is hydrophobic (preferably Leu), and Yaa (Ala or Ser) and Zaa (Gly or Ala) have small, neutral side chains.</text>
        <dbReference type="EC" id="3.4.23.36"/>
    </reaction>
</comment>
<evidence type="ECO:0000256" key="7">
    <source>
        <dbReference type="ARBA" id="ARBA00022989"/>
    </source>
</evidence>
<dbReference type="EMBL" id="JMCC02000035">
    <property type="protein sequence ID" value="KIG16580.1"/>
    <property type="molecule type" value="Genomic_DNA"/>
</dbReference>
<feature type="active site" evidence="9">
    <location>
        <position position="173"/>
    </location>
</feature>
<comment type="subcellular location">
    <subcellularLocation>
        <location evidence="9">Cell membrane</location>
        <topology evidence="9">Multi-pass membrane protein</topology>
    </subcellularLocation>
</comment>
<evidence type="ECO:0000256" key="1">
    <source>
        <dbReference type="ARBA" id="ARBA00006139"/>
    </source>
</evidence>
<proteinExistence type="inferred from homology"/>
<gene>
    <name evidence="9" type="primary">lspA</name>
    <name evidence="11" type="ORF">DB30_04351</name>
</gene>
<dbReference type="GO" id="GO:0005886">
    <property type="term" value="C:plasma membrane"/>
    <property type="evidence" value="ECO:0007669"/>
    <property type="project" value="UniProtKB-SubCell"/>
</dbReference>
<dbReference type="PANTHER" id="PTHR33695">
    <property type="entry name" value="LIPOPROTEIN SIGNAL PEPTIDASE"/>
    <property type="match status" value="1"/>
</dbReference>
<keyword evidence="3 9" id="KW-0645">Protease</keyword>
<keyword evidence="11" id="KW-0449">Lipoprotein</keyword>
<protein>
    <recommendedName>
        <fullName evidence="9">Lipoprotein signal peptidase</fullName>
        <ecNumber evidence="9">3.4.23.36</ecNumber>
    </recommendedName>
    <alternativeName>
        <fullName evidence="9">Prolipoprotein signal peptidase</fullName>
    </alternativeName>
    <alternativeName>
        <fullName evidence="9">Signal peptidase II</fullName>
        <shortName evidence="9">SPase II</shortName>
    </alternativeName>
</protein>
<accession>A0A0C2D4H0</accession>